<dbReference type="PROSITE" id="PS01318">
    <property type="entry name" value="TSAA_1"/>
    <property type="match status" value="1"/>
</dbReference>
<keyword evidence="2" id="KW-0963">Cytoplasm</keyword>
<dbReference type="InterPro" id="IPR023370">
    <property type="entry name" value="TrmO-like_N"/>
</dbReference>
<dbReference type="GO" id="GO:0005524">
    <property type="term" value="F:ATP binding"/>
    <property type="evidence" value="ECO:0007669"/>
    <property type="project" value="UniProtKB-KW"/>
</dbReference>
<evidence type="ECO:0000256" key="2">
    <source>
        <dbReference type="ARBA" id="ARBA00022490"/>
    </source>
</evidence>
<keyword evidence="8" id="KW-0228">DNA excision</keyword>
<keyword evidence="10" id="KW-0862">Zinc</keyword>
<dbReference type="GO" id="GO:0005737">
    <property type="term" value="C:cytoplasm"/>
    <property type="evidence" value="ECO:0007669"/>
    <property type="project" value="UniProtKB-SubCell"/>
</dbReference>
<protein>
    <recommendedName>
        <fullName evidence="17">UvrABC system protein A</fullName>
    </recommendedName>
    <alternativeName>
        <fullName evidence="18">Excinuclease ABC subunit A</fullName>
    </alternativeName>
</protein>
<dbReference type="InterPro" id="IPR036413">
    <property type="entry name" value="YaeB-like_sf"/>
</dbReference>
<dbReference type="Gene3D" id="2.40.30.70">
    <property type="entry name" value="YaeB-like"/>
    <property type="match status" value="1"/>
</dbReference>
<dbReference type="Gene3D" id="3.40.50.300">
    <property type="entry name" value="P-loop containing nucleotide triphosphate hydrolases"/>
    <property type="match status" value="2"/>
</dbReference>
<keyword evidence="13" id="KW-0238">DNA-binding</keyword>
<evidence type="ECO:0000256" key="4">
    <source>
        <dbReference type="ARBA" id="ARBA00022723"/>
    </source>
</evidence>
<comment type="caution">
    <text evidence="21">The sequence shown here is derived from an EMBL/GenBank/DDBJ whole genome shotgun (WGS) entry which is preliminary data.</text>
</comment>
<evidence type="ECO:0000259" key="20">
    <source>
        <dbReference type="PROSITE" id="PS51668"/>
    </source>
</evidence>
<keyword evidence="7" id="KW-0227">DNA damage</keyword>
<dbReference type="GO" id="GO:0016887">
    <property type="term" value="F:ATP hydrolysis activity"/>
    <property type="evidence" value="ECO:0007669"/>
    <property type="project" value="InterPro"/>
</dbReference>
<dbReference type="Gene3D" id="3.30.1490.20">
    <property type="entry name" value="ATP-grasp fold, A domain"/>
    <property type="match status" value="1"/>
</dbReference>
<evidence type="ECO:0000256" key="11">
    <source>
        <dbReference type="ARBA" id="ARBA00022840"/>
    </source>
</evidence>
<dbReference type="STRING" id="180332.GCA_000797495_00010"/>
<evidence type="ECO:0000256" key="15">
    <source>
        <dbReference type="ARBA" id="ARBA00033753"/>
    </source>
</evidence>
<dbReference type="GO" id="GO:0004518">
    <property type="term" value="F:nuclease activity"/>
    <property type="evidence" value="ECO:0007669"/>
    <property type="project" value="UniProtKB-KW"/>
</dbReference>
<comment type="similarity">
    <text evidence="16">Belongs to the ABC transporter superfamily. UvrA family.</text>
</comment>
<evidence type="ECO:0000256" key="16">
    <source>
        <dbReference type="ARBA" id="ARBA00038000"/>
    </source>
</evidence>
<dbReference type="PANTHER" id="PTHR43152:SF3">
    <property type="entry name" value="UVRABC SYSTEM PROTEIN A"/>
    <property type="match status" value="1"/>
</dbReference>
<dbReference type="PANTHER" id="PTHR43152">
    <property type="entry name" value="UVRABC SYSTEM PROTEIN A"/>
    <property type="match status" value="1"/>
</dbReference>
<evidence type="ECO:0000313" key="21">
    <source>
        <dbReference type="EMBL" id="TLD01707.1"/>
    </source>
</evidence>
<dbReference type="GO" id="GO:0006289">
    <property type="term" value="P:nucleotide-excision repair"/>
    <property type="evidence" value="ECO:0007669"/>
    <property type="project" value="InterPro"/>
</dbReference>
<evidence type="ECO:0000256" key="13">
    <source>
        <dbReference type="ARBA" id="ARBA00023125"/>
    </source>
</evidence>
<evidence type="ECO:0000256" key="10">
    <source>
        <dbReference type="ARBA" id="ARBA00022833"/>
    </source>
</evidence>
<keyword evidence="14" id="KW-0234">DNA repair</keyword>
<evidence type="ECO:0000256" key="8">
    <source>
        <dbReference type="ARBA" id="ARBA00022769"/>
    </source>
</evidence>
<dbReference type="NCBIfam" id="TIGR00630">
    <property type="entry name" value="uvra"/>
    <property type="match status" value="1"/>
</dbReference>
<dbReference type="GO" id="GO:0008270">
    <property type="term" value="F:zinc ion binding"/>
    <property type="evidence" value="ECO:0007669"/>
    <property type="project" value="UniProtKB-KW"/>
</dbReference>
<dbReference type="GO" id="GO:0003677">
    <property type="term" value="F:DNA binding"/>
    <property type="evidence" value="ECO:0007669"/>
    <property type="project" value="UniProtKB-KW"/>
</dbReference>
<keyword evidence="6" id="KW-0547">Nucleotide-binding</keyword>
<dbReference type="InterPro" id="IPR017871">
    <property type="entry name" value="ABC_transporter-like_CS"/>
</dbReference>
<dbReference type="InterPro" id="IPR027417">
    <property type="entry name" value="P-loop_NTPase"/>
</dbReference>
<dbReference type="SUPFAM" id="SSF52540">
    <property type="entry name" value="P-loop containing nucleoside triphosphate hydrolases"/>
    <property type="match status" value="2"/>
</dbReference>
<sequence length="1234" mass="137472">MIKNHKDYVITPIGTIYKENGNQLISLESKYRKGLKFISLFSHAIIIYKSIHSPANIIPTCLSQKTVQIYEADEDSGLLTIDELQLEGDILSLYDIKAYFPNEDCVKNVSIPQFPLNLDTLAPVSCNDLLQIGTIHKEKGEYFLEIPVDFQYYSKLLKGYSHIKICWWFHKFDKPVFRRTLEGQPPYENAPRTGVFASRSPVRPNPIALTTARILSIDEAHGRIHVSQLDCFDKTPFLGFSLYHPQTDQVKDCRLPDWLAHWPKWLDDRGFEKTGDVRILPSSIEVLKKYTMKQEAESHPSAHNSIFSTDDEDFAGHTDGIVIKGARQNNLKNIDVTIPYGKITVMTGVSGSGKSSLAFDTIFAESQQRFFESMSLSERSQFKLMSNPQFDQITGLPPAIAISQRNANRNPRSTVGTMTDIYDLLRSLFANIGVRHCPECGNSIEPLTASEIIHLLLNCMPGTVQEIRPFHSDSALATLIVPEFLTEKEWKNTDHYYRRLKDSIEKALKLGSGAITVKLTYPGMPEDKIHFQTTQMCYHCDHVLFELTPSSFSFNNPECMCPVCKGLGRIMEADIHKIITNPELSLLDGASPFWGNLRKFLKSPNANWMKGEVLALAMDENIDLELPWSQLPEDFREKALFGAGEKEVSFMYENRNGRNGTITRKVEGAYHIIHRLFKSSSGDTAKQIEETYMTARTCDSCNGERLAAESRMVTIADTRFPDVVQMSMEQLQNWITSLPASLEPTKINLALPILKSMFKRLSNYMDAGLSYLTLDRSAPTLSGGELQRLLLVTQLSSGISNILYILDEPTTGLHSKDTHKLLDLIKKLRDMGNTMIVVEHGVQVMLAADKIIDIGPYAGEAGGYITAQGTPGELMQNRASQTGAYLSGRQQVSIPGRTLLHDKDSWVQLTGVKGNNLKNISISFPVQAITCITGVSGSGKSTLVDQGIFPGIQNYLDGINVSCCGYDSVMGADHFTKIIHITQKPIGRSSRSTPATYTGIMDEIRLLFAQTDTAREKSFKQSHFSFNSKDGQCPVCHGYGFQSLDTQFMPSAAVECPMCKGRKFNDGALTVSYNGKNIAEVMNMSIKEALQFFSENQKLHTMLNTLTEIGLGYLKLGQSSQTLSGGEAQRIKLATELSVNSSGRTLYLLDEPTTGLHFSDIQNLLIMLDKIVQNKNTVILIEHNLQVIKNADWIIDLGPEGGTNGGNVVCQGTPANVSRCKESYTGAMLKEVIE</sequence>
<dbReference type="RefSeq" id="WP_138002121.1">
    <property type="nucleotide sequence ID" value="NZ_QGQD01000031.1"/>
</dbReference>
<dbReference type="AlphaFoldDB" id="A0A4U8Q9U5"/>
<feature type="domain" description="TsaA-like" evidence="20">
    <location>
        <begin position="129"/>
        <end position="252"/>
    </location>
</feature>
<organism evidence="21 22">
    <name type="scientific">Robinsoniella peoriensis</name>
    <dbReference type="NCBI Taxonomy" id="180332"/>
    <lineage>
        <taxon>Bacteria</taxon>
        <taxon>Bacillati</taxon>
        <taxon>Bacillota</taxon>
        <taxon>Clostridia</taxon>
        <taxon>Lachnospirales</taxon>
        <taxon>Lachnospiraceae</taxon>
        <taxon>Robinsoniella</taxon>
    </lineage>
</organism>
<keyword evidence="22" id="KW-1185">Reference proteome</keyword>
<comment type="subcellular location">
    <subcellularLocation>
        <location evidence="1">Cytoplasm</location>
    </subcellularLocation>
</comment>
<evidence type="ECO:0000256" key="7">
    <source>
        <dbReference type="ARBA" id="ARBA00022763"/>
    </source>
</evidence>
<keyword evidence="3" id="KW-0949">S-adenosyl-L-methionine</keyword>
<reference evidence="21 22" key="1">
    <citation type="journal article" date="2019" name="Anaerobe">
        <title>Detection of Robinsoniella peoriensis in multiple bone samples of a trauma patient.</title>
        <authorList>
            <person name="Schrottner P."/>
            <person name="Hartwich K."/>
            <person name="Bunk B."/>
            <person name="Schober I."/>
            <person name="Helbig S."/>
            <person name="Rudolph W.W."/>
            <person name="Gunzer F."/>
        </authorList>
    </citation>
    <scope>NUCLEOTIDE SEQUENCE [LARGE SCALE GENOMIC DNA]</scope>
    <source>
        <strain evidence="21 22">DSM 106044</strain>
    </source>
</reference>
<dbReference type="EMBL" id="QGQD01000031">
    <property type="protein sequence ID" value="TLD01707.1"/>
    <property type="molecule type" value="Genomic_DNA"/>
</dbReference>
<keyword evidence="9" id="KW-0863">Zinc-finger</keyword>
<evidence type="ECO:0000259" key="19">
    <source>
        <dbReference type="PROSITE" id="PS50893"/>
    </source>
</evidence>
<evidence type="ECO:0000256" key="9">
    <source>
        <dbReference type="ARBA" id="ARBA00022771"/>
    </source>
</evidence>
<dbReference type="InterPro" id="IPR003439">
    <property type="entry name" value="ABC_transporter-like_ATP-bd"/>
</dbReference>
<dbReference type="InterPro" id="IPR013815">
    <property type="entry name" value="ATP_grasp_subdomain_1"/>
</dbReference>
<evidence type="ECO:0000256" key="3">
    <source>
        <dbReference type="ARBA" id="ARBA00022691"/>
    </source>
</evidence>
<name>A0A4U8Q9U5_9FIRM</name>
<comment type="similarity">
    <text evidence="15">Belongs to the tRNA methyltransferase O family.</text>
</comment>
<gene>
    <name evidence="21" type="primary">uvrA_1</name>
    <name evidence="21" type="ORF">DSM106044_01412</name>
</gene>
<keyword evidence="11" id="KW-0067">ATP-binding</keyword>
<dbReference type="InterPro" id="IPR023368">
    <property type="entry name" value="UPF0066_cons_site"/>
</dbReference>
<evidence type="ECO:0000313" key="22">
    <source>
        <dbReference type="Proteomes" id="UP000306509"/>
    </source>
</evidence>
<evidence type="ECO:0000256" key="14">
    <source>
        <dbReference type="ARBA" id="ARBA00023204"/>
    </source>
</evidence>
<feature type="domain" description="ABC transporter" evidence="19">
    <location>
        <begin position="900"/>
        <end position="1230"/>
    </location>
</feature>
<feature type="domain" description="ABC transporter" evidence="19">
    <location>
        <begin position="570"/>
        <end position="887"/>
    </location>
</feature>
<dbReference type="Pfam" id="PF17755">
    <property type="entry name" value="UvrA_DNA-bind"/>
    <property type="match status" value="1"/>
</dbReference>
<evidence type="ECO:0000256" key="6">
    <source>
        <dbReference type="ARBA" id="ARBA00022741"/>
    </source>
</evidence>
<dbReference type="InterPro" id="IPR041552">
    <property type="entry name" value="UvrA_DNA-bd"/>
</dbReference>
<keyword evidence="12" id="KW-0267">Excision nuclease</keyword>
<dbReference type="Proteomes" id="UP000306509">
    <property type="component" value="Unassembled WGS sequence"/>
</dbReference>
<evidence type="ECO:0000256" key="5">
    <source>
        <dbReference type="ARBA" id="ARBA00022737"/>
    </source>
</evidence>
<evidence type="ECO:0000256" key="1">
    <source>
        <dbReference type="ARBA" id="ARBA00004496"/>
    </source>
</evidence>
<dbReference type="PROSITE" id="PS50893">
    <property type="entry name" value="ABC_TRANSPORTER_2"/>
    <property type="match status" value="2"/>
</dbReference>
<dbReference type="Gene3D" id="1.20.1580.10">
    <property type="entry name" value="ABC transporter ATPase like domain"/>
    <property type="match status" value="2"/>
</dbReference>
<dbReference type="Gene3D" id="1.10.8.280">
    <property type="entry name" value="ABC transporter ATPase domain-like"/>
    <property type="match status" value="1"/>
</dbReference>
<evidence type="ECO:0000256" key="17">
    <source>
        <dbReference type="ARBA" id="ARBA00039316"/>
    </source>
</evidence>
<dbReference type="PROSITE" id="PS51668">
    <property type="entry name" value="TSAA_2"/>
    <property type="match status" value="1"/>
</dbReference>
<keyword evidence="4" id="KW-0479">Metal-binding</keyword>
<evidence type="ECO:0000256" key="18">
    <source>
        <dbReference type="ARBA" id="ARBA00042156"/>
    </source>
</evidence>
<dbReference type="InterPro" id="IPR004602">
    <property type="entry name" value="UvrA"/>
</dbReference>
<keyword evidence="5" id="KW-0677">Repeat</keyword>
<proteinExistence type="inferred from homology"/>
<evidence type="ECO:0000256" key="12">
    <source>
        <dbReference type="ARBA" id="ARBA00022881"/>
    </source>
</evidence>
<dbReference type="Pfam" id="PF00005">
    <property type="entry name" value="ABC_tran"/>
    <property type="match status" value="1"/>
</dbReference>
<dbReference type="Pfam" id="PF01980">
    <property type="entry name" value="TrmO_N"/>
    <property type="match status" value="1"/>
</dbReference>
<dbReference type="SUPFAM" id="SSF118196">
    <property type="entry name" value="YaeB-like"/>
    <property type="match status" value="1"/>
</dbReference>
<dbReference type="InterPro" id="IPR036414">
    <property type="entry name" value="YaeB_N_sf"/>
</dbReference>
<dbReference type="GO" id="GO:0009380">
    <property type="term" value="C:excinuclease repair complex"/>
    <property type="evidence" value="ECO:0007669"/>
    <property type="project" value="InterPro"/>
</dbReference>
<accession>A0A4U8Q9U5</accession>
<dbReference type="PROSITE" id="PS00211">
    <property type="entry name" value="ABC_TRANSPORTER_1"/>
    <property type="match status" value="2"/>
</dbReference>